<feature type="chain" id="PRO_5026133308" description="DUF834 domain-containing protein" evidence="2">
    <location>
        <begin position="28"/>
        <end position="146"/>
    </location>
</feature>
<feature type="signal peptide" evidence="2">
    <location>
        <begin position="1"/>
        <end position="27"/>
    </location>
</feature>
<feature type="region of interest" description="Disordered" evidence="1">
    <location>
        <begin position="115"/>
        <end position="146"/>
    </location>
</feature>
<proteinExistence type="predicted"/>
<gene>
    <name evidence="3" type="ORF">E2562_015152</name>
</gene>
<evidence type="ECO:0000256" key="1">
    <source>
        <dbReference type="SAM" id="MobiDB-lite"/>
    </source>
</evidence>
<feature type="compositionally biased region" description="Basic and acidic residues" evidence="1">
    <location>
        <begin position="118"/>
        <end position="140"/>
    </location>
</feature>
<feature type="compositionally biased region" description="Basic residues" evidence="1">
    <location>
        <begin position="43"/>
        <end position="59"/>
    </location>
</feature>
<evidence type="ECO:0000313" key="3">
    <source>
        <dbReference type="EMBL" id="KAF0916987.1"/>
    </source>
</evidence>
<comment type="caution">
    <text evidence="3">The sequence shown here is derived from an EMBL/GenBank/DDBJ whole genome shotgun (WGS) entry which is preliminary data.</text>
</comment>
<evidence type="ECO:0008006" key="5">
    <source>
        <dbReference type="Google" id="ProtNLM"/>
    </source>
</evidence>
<reference evidence="3 4" key="1">
    <citation type="submission" date="2019-11" db="EMBL/GenBank/DDBJ databases">
        <title>Whole genome sequence of Oryza granulata.</title>
        <authorList>
            <person name="Li W."/>
        </authorList>
    </citation>
    <scope>NUCLEOTIDE SEQUENCE [LARGE SCALE GENOMIC DNA]</scope>
    <source>
        <strain evidence="4">cv. Menghai</strain>
        <tissue evidence="3">Leaf</tissue>
    </source>
</reference>
<protein>
    <recommendedName>
        <fullName evidence="5">DUF834 domain-containing protein</fullName>
    </recommendedName>
</protein>
<dbReference type="Proteomes" id="UP000479710">
    <property type="component" value="Unassembled WGS sequence"/>
</dbReference>
<keyword evidence="2" id="KW-0732">Signal</keyword>
<evidence type="ECO:0000313" key="4">
    <source>
        <dbReference type="Proteomes" id="UP000479710"/>
    </source>
</evidence>
<evidence type="ECO:0000256" key="2">
    <source>
        <dbReference type="SAM" id="SignalP"/>
    </source>
</evidence>
<feature type="region of interest" description="Disordered" evidence="1">
    <location>
        <begin position="29"/>
        <end position="77"/>
    </location>
</feature>
<accession>A0A6G1DWZ4</accession>
<dbReference type="AlphaFoldDB" id="A0A6G1DWZ4"/>
<dbReference type="EMBL" id="SPHZ02000005">
    <property type="protein sequence ID" value="KAF0916987.1"/>
    <property type="molecule type" value="Genomic_DNA"/>
</dbReference>
<organism evidence="3 4">
    <name type="scientific">Oryza meyeriana var. granulata</name>
    <dbReference type="NCBI Taxonomy" id="110450"/>
    <lineage>
        <taxon>Eukaryota</taxon>
        <taxon>Viridiplantae</taxon>
        <taxon>Streptophyta</taxon>
        <taxon>Embryophyta</taxon>
        <taxon>Tracheophyta</taxon>
        <taxon>Spermatophyta</taxon>
        <taxon>Magnoliopsida</taxon>
        <taxon>Liliopsida</taxon>
        <taxon>Poales</taxon>
        <taxon>Poaceae</taxon>
        <taxon>BOP clade</taxon>
        <taxon>Oryzoideae</taxon>
        <taxon>Oryzeae</taxon>
        <taxon>Oryzinae</taxon>
        <taxon>Oryza</taxon>
        <taxon>Oryza meyeriana</taxon>
    </lineage>
</organism>
<name>A0A6G1DWZ4_9ORYZ</name>
<keyword evidence="4" id="KW-1185">Reference proteome</keyword>
<sequence>MVGRGLRPRSLGACWLAVRSLPWSAMGRPCTASSRPGLDGGHRWRRWRRPRQPNPRRHQTSLTHGFKGTLGREDGGDLGVRKEGIQWRITGSIFSGHHLAGLVTVAAGFTGGAARARTGGEGRQEVTRLRDEEQREEARLRGRRGK</sequence>